<evidence type="ECO:0000313" key="1">
    <source>
        <dbReference type="EMBL" id="PLX61561.1"/>
    </source>
</evidence>
<organism evidence="1 2">
    <name type="scientific">Sedimenticola selenatireducens</name>
    <dbReference type="NCBI Taxonomy" id="191960"/>
    <lineage>
        <taxon>Bacteria</taxon>
        <taxon>Pseudomonadati</taxon>
        <taxon>Pseudomonadota</taxon>
        <taxon>Gammaproteobacteria</taxon>
        <taxon>Chromatiales</taxon>
        <taxon>Sedimenticolaceae</taxon>
        <taxon>Sedimenticola</taxon>
    </lineage>
</organism>
<dbReference type="Proteomes" id="UP000235015">
    <property type="component" value="Unassembled WGS sequence"/>
</dbReference>
<reference evidence="1 2" key="1">
    <citation type="submission" date="2017-11" db="EMBL/GenBank/DDBJ databases">
        <title>Genome-resolved metagenomics identifies genetic mobility, metabolic interactions, and unexpected diversity in perchlorate-reducing communities.</title>
        <authorList>
            <person name="Barnum T.P."/>
            <person name="Figueroa I.A."/>
            <person name="Carlstrom C.I."/>
            <person name="Lucas L.N."/>
            <person name="Engelbrektson A.L."/>
            <person name="Coates J.D."/>
        </authorList>
    </citation>
    <scope>NUCLEOTIDE SEQUENCE [LARGE SCALE GENOMIC DNA]</scope>
    <source>
        <strain evidence="1">BM301</strain>
    </source>
</reference>
<dbReference type="AlphaFoldDB" id="A0A2N6CWB6"/>
<sequence length="392" mass="44116">MDSVTKDTLAQLDNLLAASNQSWLFGAGISLDAGIPLMWPLTERVFTRAKEEGGPNDLNVLESINSQLSDDSHIEHILSQLGDHRAIADRSKDKKVEFDGVTLSVEDLDKLHKRILTWIAETIRWGYKPAKPDGAQEEVGTLENRIVIIDQHEEFVSALFNRSQAGIAERRKAVRLFTTNYDTLLEDALALGGFSYWDGFSGGAVAYRSHRYCDDEPNFRDRAHVIKLHGSIDWHLGEDDRVWRVRDGDLYPKKISRVLIYPQSTKYLATQRDPLAAQFDLFRRALGAREENVLATCGYSFGDEHINQEIELALQRPENKTTLLAFAPKLTPTLQNWRMGSWGKRVYVITEDGLYVCADGPHSPPTAPAKRDWWTFAGVTKMLNSGAEACAV</sequence>
<name>A0A2N6CWB6_9GAMM</name>
<dbReference type="InterPro" id="IPR029035">
    <property type="entry name" value="DHS-like_NAD/FAD-binding_dom"/>
</dbReference>
<accession>A0A2N6CWB6</accession>
<proteinExistence type="predicted"/>
<evidence type="ECO:0000313" key="2">
    <source>
        <dbReference type="Proteomes" id="UP000235015"/>
    </source>
</evidence>
<comment type="caution">
    <text evidence="1">The sequence shown here is derived from an EMBL/GenBank/DDBJ whole genome shotgun (WGS) entry which is preliminary data.</text>
</comment>
<gene>
    <name evidence="1" type="ORF">C0630_10370</name>
</gene>
<dbReference type="Gene3D" id="3.40.50.1220">
    <property type="entry name" value="TPP-binding domain"/>
    <property type="match status" value="1"/>
</dbReference>
<dbReference type="Pfam" id="PF13289">
    <property type="entry name" value="SIR2_2"/>
    <property type="match status" value="1"/>
</dbReference>
<dbReference type="RefSeq" id="WP_273439272.1">
    <property type="nucleotide sequence ID" value="NZ_PKUN01000014.1"/>
</dbReference>
<dbReference type="EMBL" id="PKUN01000014">
    <property type="protein sequence ID" value="PLX61561.1"/>
    <property type="molecule type" value="Genomic_DNA"/>
</dbReference>
<protein>
    <submittedName>
        <fullName evidence="1">SIR2 family protein</fullName>
    </submittedName>
</protein>
<dbReference type="SUPFAM" id="SSF52467">
    <property type="entry name" value="DHS-like NAD/FAD-binding domain"/>
    <property type="match status" value="1"/>
</dbReference>